<proteinExistence type="predicted"/>
<keyword evidence="1" id="KW-0732">Signal</keyword>
<feature type="signal peptide" evidence="1">
    <location>
        <begin position="1"/>
        <end position="21"/>
    </location>
</feature>
<organism evidence="2 3">
    <name type="scientific">Ustilaginoidea virens</name>
    <name type="common">Rice false smut fungus</name>
    <name type="synonym">Villosiclava virens</name>
    <dbReference type="NCBI Taxonomy" id="1159556"/>
    <lineage>
        <taxon>Eukaryota</taxon>
        <taxon>Fungi</taxon>
        <taxon>Dikarya</taxon>
        <taxon>Ascomycota</taxon>
        <taxon>Pezizomycotina</taxon>
        <taxon>Sordariomycetes</taxon>
        <taxon>Hypocreomycetidae</taxon>
        <taxon>Hypocreales</taxon>
        <taxon>Clavicipitaceae</taxon>
        <taxon>Ustilaginoidea</taxon>
    </lineage>
</organism>
<feature type="chain" id="PRO_5034360042" description="Secreted protein" evidence="1">
    <location>
        <begin position="22"/>
        <end position="83"/>
    </location>
</feature>
<evidence type="ECO:0008006" key="4">
    <source>
        <dbReference type="Google" id="ProtNLM"/>
    </source>
</evidence>
<dbReference type="AlphaFoldDB" id="A0A8E5MLB2"/>
<dbReference type="RefSeq" id="XP_043001200.1">
    <property type="nucleotide sequence ID" value="XM_043145265.1"/>
</dbReference>
<dbReference type="KEGG" id="uvi:66068545"/>
<dbReference type="EMBL" id="CP072759">
    <property type="protein sequence ID" value="QUC23527.1"/>
    <property type="molecule type" value="Genomic_DNA"/>
</dbReference>
<evidence type="ECO:0000313" key="2">
    <source>
        <dbReference type="EMBL" id="QUC23527.1"/>
    </source>
</evidence>
<evidence type="ECO:0000256" key="1">
    <source>
        <dbReference type="SAM" id="SignalP"/>
    </source>
</evidence>
<gene>
    <name evidence="2" type="ORF">UV8b_07768</name>
</gene>
<accession>A0A8E5MLB2</accession>
<dbReference type="GeneID" id="66068545"/>
<reference evidence="2" key="1">
    <citation type="submission" date="2020-03" db="EMBL/GenBank/DDBJ databases">
        <title>A mixture of massive structural variations and highly conserved coding sequences in Ustilaginoidea virens genome.</title>
        <authorList>
            <person name="Zhang K."/>
            <person name="Zhao Z."/>
            <person name="Zhang Z."/>
            <person name="Li Y."/>
            <person name="Hsiang T."/>
            <person name="Sun W."/>
        </authorList>
    </citation>
    <scope>NUCLEOTIDE SEQUENCE</scope>
    <source>
        <strain evidence="2">UV-8b</strain>
    </source>
</reference>
<sequence length="83" mass="8900">MKLHALALAAFLLAAAAPVSAGRCCTHTCSACAPYTWDFCQEHLDCGIGEPFVRCCSTTHRKKRFRKKSRLSVEGVDAGGLGT</sequence>
<dbReference type="Proteomes" id="UP000027002">
    <property type="component" value="Chromosome 7"/>
</dbReference>
<keyword evidence="3" id="KW-1185">Reference proteome</keyword>
<name>A0A8E5MLB2_USTVR</name>
<evidence type="ECO:0000313" key="3">
    <source>
        <dbReference type="Proteomes" id="UP000027002"/>
    </source>
</evidence>
<protein>
    <recommendedName>
        <fullName evidence="4">Secreted protein</fullName>
    </recommendedName>
</protein>